<keyword evidence="4" id="KW-1185">Reference proteome</keyword>
<reference evidence="3 4" key="1">
    <citation type="submission" date="2020-08" db="EMBL/GenBank/DDBJ databases">
        <title>Plant Genome Project.</title>
        <authorList>
            <person name="Zhang R.-G."/>
        </authorList>
    </citation>
    <scope>NUCLEOTIDE SEQUENCE [LARGE SCALE GENOMIC DNA]</scope>
    <source>
        <strain evidence="3">WSP0</strain>
        <tissue evidence="3">Leaf</tissue>
    </source>
</reference>
<feature type="compositionally biased region" description="Acidic residues" evidence="1">
    <location>
        <begin position="71"/>
        <end position="83"/>
    </location>
</feature>
<feature type="transmembrane region" description="Helical" evidence="2">
    <location>
        <begin position="206"/>
        <end position="229"/>
    </location>
</feature>
<proteinExistence type="predicted"/>
<evidence type="ECO:0008006" key="5">
    <source>
        <dbReference type="Google" id="ProtNLM"/>
    </source>
</evidence>
<evidence type="ECO:0000313" key="3">
    <source>
        <dbReference type="EMBL" id="KAG5517382.1"/>
    </source>
</evidence>
<name>A0AAV6HWJ7_9ERIC</name>
<feature type="compositionally biased region" description="Basic and acidic residues" evidence="1">
    <location>
        <begin position="50"/>
        <end position="62"/>
    </location>
</feature>
<dbReference type="EMBL" id="JACTNZ010000013">
    <property type="protein sequence ID" value="KAG5517382.1"/>
    <property type="molecule type" value="Genomic_DNA"/>
</dbReference>
<organism evidence="3 4">
    <name type="scientific">Rhododendron griersonianum</name>
    <dbReference type="NCBI Taxonomy" id="479676"/>
    <lineage>
        <taxon>Eukaryota</taxon>
        <taxon>Viridiplantae</taxon>
        <taxon>Streptophyta</taxon>
        <taxon>Embryophyta</taxon>
        <taxon>Tracheophyta</taxon>
        <taxon>Spermatophyta</taxon>
        <taxon>Magnoliopsida</taxon>
        <taxon>eudicotyledons</taxon>
        <taxon>Gunneridae</taxon>
        <taxon>Pentapetalae</taxon>
        <taxon>asterids</taxon>
        <taxon>Ericales</taxon>
        <taxon>Ericaceae</taxon>
        <taxon>Ericoideae</taxon>
        <taxon>Rhodoreae</taxon>
        <taxon>Rhododendron</taxon>
    </lineage>
</organism>
<sequence length="310" mass="35358">MKLHIHYGKLPLHYPIGIEIENFSVFKECQRYIYCISEEKKPLHHLRNPNGRDGKPDLRRDAPSPGGAKEEIEEDQEREEEDSERGQRRLRQQREREGKETGVDDEQSPGSTPGLVVEGRLLGKRSRSSSPMSKSPCLLAYAPDGPVLYSINFSENSTSDYPKSSLWSHKKGNFCRRCCVDLFGDQDNNDELGLRELIPYKTKSRWTLNCTISVALGSAVYVLGGVFVVEDPKKKKRWVYSRDVFRFDNDRPRAGWTRCLDMLNGRYQGKAVAVKGKIYVFGGNDIEHAPHPWGEVGAYLVMPFPLPIRL</sequence>
<dbReference type="Proteomes" id="UP000823749">
    <property type="component" value="Chromosome 13"/>
</dbReference>
<dbReference type="AlphaFoldDB" id="A0AAV6HWJ7"/>
<keyword evidence="2" id="KW-1133">Transmembrane helix</keyword>
<keyword evidence="2" id="KW-0472">Membrane</keyword>
<comment type="caution">
    <text evidence="3">The sequence shown here is derived from an EMBL/GenBank/DDBJ whole genome shotgun (WGS) entry which is preliminary data.</text>
</comment>
<evidence type="ECO:0000256" key="1">
    <source>
        <dbReference type="SAM" id="MobiDB-lite"/>
    </source>
</evidence>
<feature type="compositionally biased region" description="Basic and acidic residues" evidence="1">
    <location>
        <begin position="84"/>
        <end position="102"/>
    </location>
</feature>
<evidence type="ECO:0000256" key="2">
    <source>
        <dbReference type="SAM" id="Phobius"/>
    </source>
</evidence>
<keyword evidence="2" id="KW-0812">Transmembrane</keyword>
<dbReference type="SUPFAM" id="SSF117281">
    <property type="entry name" value="Kelch motif"/>
    <property type="match status" value="1"/>
</dbReference>
<protein>
    <recommendedName>
        <fullName evidence="5">F-box/kelch-repeat protein</fullName>
    </recommendedName>
</protein>
<accession>A0AAV6HWJ7</accession>
<gene>
    <name evidence="3" type="ORF">RHGRI_037957</name>
</gene>
<dbReference type="InterPro" id="IPR015915">
    <property type="entry name" value="Kelch-typ_b-propeller"/>
</dbReference>
<evidence type="ECO:0000313" key="4">
    <source>
        <dbReference type="Proteomes" id="UP000823749"/>
    </source>
</evidence>
<dbReference type="Gene3D" id="2.120.10.80">
    <property type="entry name" value="Kelch-type beta propeller"/>
    <property type="match status" value="1"/>
</dbReference>
<feature type="region of interest" description="Disordered" evidence="1">
    <location>
        <begin position="44"/>
        <end position="118"/>
    </location>
</feature>